<dbReference type="Proteomes" id="UP001463665">
    <property type="component" value="Chromosome"/>
</dbReference>
<accession>A0AAU6WMI0</accession>
<reference evidence="1 2" key="1">
    <citation type="submission" date="2024-04" db="EMBL/GenBank/DDBJ databases">
        <title>Genome sequencing and assembly of rice foliar adapted Chryseobacterium endophyticum OsEnb-ALM-A6.</title>
        <authorList>
            <person name="Kumar S."/>
            <person name="Javed M."/>
            <person name="Chouhan V."/>
            <person name="Charishma K."/>
            <person name="Patel A."/>
            <person name="Kumar M."/>
            <person name="Sahu K.P."/>
            <person name="Kumar A."/>
        </authorList>
    </citation>
    <scope>NUCLEOTIDE SEQUENCE [LARGE SCALE GENOMIC DNA]</scope>
    <source>
        <strain evidence="1 2">OsEnb-ALM-A6</strain>
    </source>
</reference>
<organism evidence="1 2">
    <name type="scientific">Chryseobacterium endophyticum</name>
    <dbReference type="NCBI Taxonomy" id="1854762"/>
    <lineage>
        <taxon>Bacteria</taxon>
        <taxon>Pseudomonadati</taxon>
        <taxon>Bacteroidota</taxon>
        <taxon>Flavobacteriia</taxon>
        <taxon>Flavobacteriales</taxon>
        <taxon>Weeksellaceae</taxon>
        <taxon>Chryseobacterium group</taxon>
        <taxon>Chryseobacterium</taxon>
    </lineage>
</organism>
<evidence type="ECO:0000313" key="2">
    <source>
        <dbReference type="Proteomes" id="UP001463665"/>
    </source>
</evidence>
<protein>
    <submittedName>
        <fullName evidence="1">Uncharacterized protein</fullName>
    </submittedName>
</protein>
<dbReference type="AlphaFoldDB" id="A0AAU6WMI0"/>
<evidence type="ECO:0000313" key="1">
    <source>
        <dbReference type="EMBL" id="XAO74177.1"/>
    </source>
</evidence>
<name>A0AAU6WMI0_9FLAO</name>
<gene>
    <name evidence="1" type="ORF">AAFP95_21440</name>
</gene>
<dbReference type="EMBL" id="CP154834">
    <property type="protein sequence ID" value="XAO74177.1"/>
    <property type="molecule type" value="Genomic_DNA"/>
</dbReference>
<dbReference type="RefSeq" id="WP_345766419.1">
    <property type="nucleotide sequence ID" value="NZ_CP154834.1"/>
</dbReference>
<sequence length="206" mass="24286">MAGKLYFIKTNPVVAKINLYNTLCREEEHVLPFLQDDKKTSLELIKKKMLHHIDDVSKEELLDIFRWFDARCQADPEEMQGQLFTHGIDIFHEICGTSEVEAFQKILSDYEKHSQVSLCYKADSETFNPFLIYGIFFSGLRNEKDETDLYFNYLKSSYSNLFSLAETVYQENKSADMPKQEMYRHFSELYDSTKFYKGNIVMLQLL</sequence>
<keyword evidence="2" id="KW-1185">Reference proteome</keyword>
<proteinExistence type="predicted"/>